<dbReference type="EMBL" id="MK373772">
    <property type="protein sequence ID" value="QBQ76622.1"/>
    <property type="molecule type" value="Genomic_DNA"/>
</dbReference>
<gene>
    <name evidence="2" type="ORF">PTXU04_00008</name>
</gene>
<dbReference type="Proteomes" id="UP000307461">
    <property type="component" value="Segment"/>
</dbReference>
<organism evidence="2 3">
    <name type="scientific">Escherichia phage PTXU04</name>
    <dbReference type="NCBI Taxonomy" id="2508206"/>
    <lineage>
        <taxon>Viruses</taxon>
        <taxon>Duplodnaviria</taxon>
        <taxon>Heunggongvirae</taxon>
        <taxon>Uroviricota</taxon>
        <taxon>Caudoviricetes</taxon>
        <taxon>Xuquatrovirus</taxon>
        <taxon>Xuquatrovirus PTXU04</taxon>
    </lineage>
</organism>
<name>A0A482MTV7_9CAUD</name>
<protein>
    <submittedName>
        <fullName evidence="2">Uncharacterized protein</fullName>
    </submittedName>
</protein>
<proteinExistence type="predicted"/>
<reference evidence="2 3" key="1">
    <citation type="submission" date="2019-01" db="EMBL/GenBank/DDBJ databases">
        <title>Still something new to discover - new insights into E. coli phage diversity and taxonomy.</title>
        <authorList>
            <person name="Korf I.H.E."/>
            <person name="Adriaennsens E."/>
            <person name="Dreiseikelmann B."/>
            <person name="Kropinski A."/>
            <person name="Nimtz M."/>
            <person name="Meier-Kolthoff J.P."/>
            <person name="Rohde M."/>
            <person name="van Raaij M."/>
            <person name="Wittmann J."/>
        </authorList>
    </citation>
    <scope>NUCLEOTIDE SEQUENCE [LARGE SCALE GENOMIC DNA]</scope>
</reference>
<accession>A0A482MTV7</accession>
<sequence length="132" mass="14757">MSQTSSKSPTSAHVVYARNINHIDMRQDDLMSDTLPVNYLYSKINIGEDAAHFFTETLLGADFDVRLREQFTAGFEKLLTANPANTSEIVEAQIACLTVIKIYETIGAQIEEKESSKQQLNQQQLDEDGETA</sequence>
<keyword evidence="3" id="KW-1185">Reference proteome</keyword>
<evidence type="ECO:0000256" key="1">
    <source>
        <dbReference type="SAM" id="MobiDB-lite"/>
    </source>
</evidence>
<evidence type="ECO:0000313" key="2">
    <source>
        <dbReference type="EMBL" id="QBQ76622.1"/>
    </source>
</evidence>
<evidence type="ECO:0000313" key="3">
    <source>
        <dbReference type="Proteomes" id="UP000307461"/>
    </source>
</evidence>
<feature type="region of interest" description="Disordered" evidence="1">
    <location>
        <begin position="113"/>
        <end position="132"/>
    </location>
</feature>